<dbReference type="eggNOG" id="COG1090">
    <property type="taxonomic scope" value="Bacteria"/>
</dbReference>
<dbReference type="PANTHER" id="PTHR11092:SF0">
    <property type="entry name" value="EPIMERASE FAMILY PROTEIN SDR39U1"/>
    <property type="match status" value="1"/>
</dbReference>
<keyword evidence="5" id="KW-1185">Reference proteome</keyword>
<protein>
    <submittedName>
        <fullName evidence="4">Cell division inhibitor</fullName>
    </submittedName>
</protein>
<evidence type="ECO:0000259" key="2">
    <source>
        <dbReference type="Pfam" id="PF01370"/>
    </source>
</evidence>
<dbReference type="Pfam" id="PF08338">
    <property type="entry name" value="DUF1731"/>
    <property type="match status" value="1"/>
</dbReference>
<evidence type="ECO:0000256" key="1">
    <source>
        <dbReference type="ARBA" id="ARBA00009353"/>
    </source>
</evidence>
<dbReference type="SUPFAM" id="SSF51735">
    <property type="entry name" value="NAD(P)-binding Rossmann-fold domains"/>
    <property type="match status" value="1"/>
</dbReference>
<proteinExistence type="inferred from homology"/>
<evidence type="ECO:0000313" key="4">
    <source>
        <dbReference type="EMBL" id="AFJ02599.1"/>
    </source>
</evidence>
<dbReference type="HOGENOM" id="CLU_047373_0_3_6"/>
<dbReference type="InterPro" id="IPR036291">
    <property type="entry name" value="NAD(P)-bd_dom_sf"/>
</dbReference>
<dbReference type="InterPro" id="IPR013549">
    <property type="entry name" value="DUF1731"/>
</dbReference>
<name>I1YI56_METFJ</name>
<comment type="similarity">
    <text evidence="1">Belongs to the NAD(P)-dependent epimerase/dehydratase family. SDR39U1 subfamily.</text>
</comment>
<evidence type="ECO:0000259" key="3">
    <source>
        <dbReference type="Pfam" id="PF08338"/>
    </source>
</evidence>
<dbReference type="Gene3D" id="3.40.50.720">
    <property type="entry name" value="NAD(P)-binding Rossmann-like Domain"/>
    <property type="match status" value="1"/>
</dbReference>
<feature type="domain" description="NAD-dependent epimerase/dehydratase" evidence="2">
    <location>
        <begin position="4"/>
        <end position="218"/>
    </location>
</feature>
<dbReference type="PANTHER" id="PTHR11092">
    <property type="entry name" value="SUGAR NUCLEOTIDE EPIMERASE RELATED"/>
    <property type="match status" value="1"/>
</dbReference>
<dbReference type="InterPro" id="IPR002347">
    <property type="entry name" value="SDR_fam"/>
</dbReference>
<dbReference type="STRING" id="754477.Q7C_1450"/>
<dbReference type="EMBL" id="CP003380">
    <property type="protein sequence ID" value="AFJ02599.1"/>
    <property type="molecule type" value="Genomic_DNA"/>
</dbReference>
<dbReference type="RefSeq" id="WP_014704019.1">
    <property type="nucleotide sequence ID" value="NC_017856.1"/>
</dbReference>
<dbReference type="InterPro" id="IPR001509">
    <property type="entry name" value="Epimerase_deHydtase"/>
</dbReference>
<dbReference type="CDD" id="cd05242">
    <property type="entry name" value="SDR_a8"/>
    <property type="match status" value="1"/>
</dbReference>
<dbReference type="Proteomes" id="UP000009145">
    <property type="component" value="Chromosome"/>
</dbReference>
<dbReference type="InterPro" id="IPR010099">
    <property type="entry name" value="SDR39U1"/>
</dbReference>
<reference evidence="4 5" key="1">
    <citation type="journal article" date="2012" name="J. Bacteriol.">
        <title>Complete genome sequences of Methylophaga sp. strain JAM1 and Methylophaga sp. strain JAM7.</title>
        <authorList>
            <person name="Villeneuve C."/>
            <person name="Martineau C."/>
            <person name="Mauffrey F."/>
            <person name="Villemur R."/>
        </authorList>
    </citation>
    <scope>NUCLEOTIDE SEQUENCE [LARGE SCALE GENOMIC DNA]</scope>
    <source>
        <strain evidence="4 5">JAM7</strain>
    </source>
</reference>
<dbReference type="AlphaFoldDB" id="I1YI56"/>
<dbReference type="KEGG" id="mec:Q7C_1450"/>
<dbReference type="PATRIC" id="fig|754477.3.peg.1430"/>
<dbReference type="Pfam" id="PF01370">
    <property type="entry name" value="Epimerase"/>
    <property type="match status" value="1"/>
</dbReference>
<organism evidence="4 5">
    <name type="scientific">Methylophaga frappieri (strain ATCC BAA-2434 / DSM 25690 / JAM7)</name>
    <dbReference type="NCBI Taxonomy" id="754477"/>
    <lineage>
        <taxon>Bacteria</taxon>
        <taxon>Pseudomonadati</taxon>
        <taxon>Pseudomonadota</taxon>
        <taxon>Gammaproteobacteria</taxon>
        <taxon>Thiotrichales</taxon>
        <taxon>Piscirickettsiaceae</taxon>
        <taxon>Methylophaga</taxon>
    </lineage>
</organism>
<keyword evidence="4" id="KW-0132">Cell division</keyword>
<evidence type="ECO:0000313" key="5">
    <source>
        <dbReference type="Proteomes" id="UP000009145"/>
    </source>
</evidence>
<dbReference type="NCBIfam" id="TIGR01777">
    <property type="entry name" value="yfcH"/>
    <property type="match status" value="1"/>
</dbReference>
<keyword evidence="4" id="KW-0131">Cell cycle</keyword>
<gene>
    <name evidence="4" type="ordered locus">Q7C_1450</name>
</gene>
<dbReference type="OrthoDB" id="9801773at2"/>
<sequence length="303" mass="33190">MAVILITGGTGLIGSALTEAWLQKDNDVLILSRHRARHRHRFPERVTLLPNLQAIPAHQKIDIVVNLAGAPIASRRWSAKRKQQLYESRITYTQELVAWLSQRTTKPDTLISGSAVGWYGDQGATILDELSSANTGFTHTLCADWEQAANRAVEFGIRVVIVRTGLVLSPQGGFLSRLLPVFRLGLGGRVGDGKQFMPWIHLTDICHLILFLADQPNARGVFNGSAPLPVTNQVFTDTLSAILKKPAILPMPACLLKGMLGEMATLLLDSQRALPEKAQASGYQFHYTDLTAALANVVKKTKK</sequence>
<feature type="domain" description="DUF1731" evidence="3">
    <location>
        <begin position="251"/>
        <end position="297"/>
    </location>
</feature>
<accession>I1YI56</accession>
<dbReference type="PRINTS" id="PR00081">
    <property type="entry name" value="GDHRDH"/>
</dbReference>
<dbReference type="GO" id="GO:0051301">
    <property type="term" value="P:cell division"/>
    <property type="evidence" value="ECO:0007669"/>
    <property type="project" value="UniProtKB-KW"/>
</dbReference>